<dbReference type="PANTHER" id="PTHR34413:SF2">
    <property type="entry name" value="PROPHAGE TAIL FIBER ASSEMBLY PROTEIN HOMOLOG TFAE-RELATED"/>
    <property type="match status" value="1"/>
</dbReference>
<dbReference type="EMBL" id="CP040428">
    <property type="protein sequence ID" value="QCT18477.1"/>
    <property type="molecule type" value="Genomic_DNA"/>
</dbReference>
<reference evidence="1 2" key="1">
    <citation type="submission" date="2019-05" db="EMBL/GenBank/DDBJ databases">
        <title>Complete genome sequence of Izhakiella calystegiae KSNA2, an endophyte isolated from beach morning glory (Calystegia soldanella).</title>
        <authorList>
            <person name="Jiang L."/>
            <person name="Jeong J.C."/>
            <person name="Kim C.Y."/>
            <person name="Kim D.H."/>
            <person name="Kim S.W."/>
            <person name="Lee j."/>
        </authorList>
    </citation>
    <scope>NUCLEOTIDE SEQUENCE [LARGE SCALE GENOMIC DNA]</scope>
    <source>
        <strain evidence="1 2">KSNA2</strain>
    </source>
</reference>
<sequence>MKIFNDFSLYYPEDDALPDGVLFLRSDNGADWYEVQQRFSEETLKVVFDNRGVICSAEKDASGLWPLGCSVVEVDADNIPAGFAVNGQWQYAAGKITPVPVDNVANAEAEKARLLSVATASIAPLQDAIDLDIATDEEAELLKAWKKYRVLLNRVDTSVAPDIEWPEVPGNVA</sequence>
<protein>
    <submittedName>
        <fullName evidence="1">Tail fiber assembly protein</fullName>
    </submittedName>
</protein>
<accession>A0A4V1G756</accession>
<dbReference type="Pfam" id="PF02413">
    <property type="entry name" value="Caudo_TAP"/>
    <property type="match status" value="1"/>
</dbReference>
<gene>
    <name evidence="1" type="ORF">FEM41_01885</name>
</gene>
<dbReference type="KEGG" id="izh:FEM41_01885"/>
<organism evidence="1 2">
    <name type="scientific">Jejubacter calystegiae</name>
    <dbReference type="NCBI Taxonomy" id="2579935"/>
    <lineage>
        <taxon>Bacteria</taxon>
        <taxon>Pseudomonadati</taxon>
        <taxon>Pseudomonadota</taxon>
        <taxon>Gammaproteobacteria</taxon>
        <taxon>Enterobacterales</taxon>
        <taxon>Enterobacteriaceae</taxon>
        <taxon>Jejubacter</taxon>
    </lineage>
</organism>
<name>A0A4V1G756_9ENTR</name>
<evidence type="ECO:0000313" key="1">
    <source>
        <dbReference type="EMBL" id="QCT18477.1"/>
    </source>
</evidence>
<evidence type="ECO:0000313" key="2">
    <source>
        <dbReference type="Proteomes" id="UP000302163"/>
    </source>
</evidence>
<dbReference type="InterPro" id="IPR051220">
    <property type="entry name" value="TFA_Chaperone"/>
</dbReference>
<dbReference type="PANTHER" id="PTHR34413">
    <property type="entry name" value="PROPHAGE TAIL FIBER ASSEMBLY PROTEIN HOMOLOG TFAE-RELATED-RELATED"/>
    <property type="match status" value="1"/>
</dbReference>
<dbReference type="RefSeq" id="WP_138093893.1">
    <property type="nucleotide sequence ID" value="NZ_CP040428.1"/>
</dbReference>
<dbReference type="InterPro" id="IPR003458">
    <property type="entry name" value="Phage_T4_Gp38_tail_assem"/>
</dbReference>
<keyword evidence="2" id="KW-1185">Reference proteome</keyword>
<proteinExistence type="predicted"/>
<dbReference type="Proteomes" id="UP000302163">
    <property type="component" value="Chromosome"/>
</dbReference>
<dbReference type="OrthoDB" id="8596093at2"/>
<dbReference type="AlphaFoldDB" id="A0A4V1G756"/>